<reference evidence="3" key="1">
    <citation type="journal article" date="2019" name="Int. J. Syst. Evol. Microbiol.">
        <title>The Global Catalogue of Microorganisms (GCM) 10K type strain sequencing project: providing services to taxonomists for standard genome sequencing and annotation.</title>
        <authorList>
            <consortium name="The Broad Institute Genomics Platform"/>
            <consortium name="The Broad Institute Genome Sequencing Center for Infectious Disease"/>
            <person name="Wu L."/>
            <person name="Ma J."/>
        </authorList>
    </citation>
    <scope>NUCLEOTIDE SEQUENCE [LARGE SCALE GENOMIC DNA]</scope>
    <source>
        <strain evidence="3">JCM 18302</strain>
    </source>
</reference>
<comment type="caution">
    <text evidence="2">The sequence shown here is derived from an EMBL/GenBank/DDBJ whole genome shotgun (WGS) entry which is preliminary data.</text>
</comment>
<keyword evidence="3" id="KW-1185">Reference proteome</keyword>
<protein>
    <submittedName>
        <fullName evidence="2">Uncharacterized protein</fullName>
    </submittedName>
</protein>
<keyword evidence="1" id="KW-1133">Transmembrane helix</keyword>
<keyword evidence="1" id="KW-0472">Membrane</keyword>
<dbReference type="EMBL" id="BAABJO010000020">
    <property type="protein sequence ID" value="GAA5129369.1"/>
    <property type="molecule type" value="Genomic_DNA"/>
</dbReference>
<keyword evidence="1" id="KW-0812">Transmembrane</keyword>
<feature type="transmembrane region" description="Helical" evidence="1">
    <location>
        <begin position="67"/>
        <end position="87"/>
    </location>
</feature>
<organism evidence="2 3">
    <name type="scientific">Pseudonocardia adelaidensis</name>
    <dbReference type="NCBI Taxonomy" id="648754"/>
    <lineage>
        <taxon>Bacteria</taxon>
        <taxon>Bacillati</taxon>
        <taxon>Actinomycetota</taxon>
        <taxon>Actinomycetes</taxon>
        <taxon>Pseudonocardiales</taxon>
        <taxon>Pseudonocardiaceae</taxon>
        <taxon>Pseudonocardia</taxon>
    </lineage>
</organism>
<evidence type="ECO:0000313" key="2">
    <source>
        <dbReference type="EMBL" id="GAA5129369.1"/>
    </source>
</evidence>
<evidence type="ECO:0000256" key="1">
    <source>
        <dbReference type="SAM" id="Phobius"/>
    </source>
</evidence>
<gene>
    <name evidence="2" type="ORF">GCM10023320_49720</name>
</gene>
<name>A0ABP9NP98_9PSEU</name>
<feature type="transmembrane region" description="Helical" evidence="1">
    <location>
        <begin position="35"/>
        <end position="55"/>
    </location>
</feature>
<accession>A0ABP9NP98</accession>
<evidence type="ECO:0000313" key="3">
    <source>
        <dbReference type="Proteomes" id="UP001500804"/>
    </source>
</evidence>
<proteinExistence type="predicted"/>
<sequence>MNAIRPSGTEFAPARVAHDSPKLVLEPKFPLLDAVLWWALPAPALLAGVWTAAATTVDVVDGASDPAAMITCGIAAAVALFGGMSVFERLLGAAGEALGAGVTFQLIQSPFIEHGIIPGWSMPVGGSSLRS</sequence>
<dbReference type="Proteomes" id="UP001500804">
    <property type="component" value="Unassembled WGS sequence"/>
</dbReference>